<dbReference type="SUPFAM" id="SSF52833">
    <property type="entry name" value="Thioredoxin-like"/>
    <property type="match status" value="1"/>
</dbReference>
<gene>
    <name evidence="2" type="ORF">CXK93_16985</name>
</gene>
<dbReference type="NCBIfam" id="TIGR03759">
    <property type="entry name" value="conj_TIGR03759"/>
    <property type="match status" value="1"/>
</dbReference>
<reference evidence="2 3" key="1">
    <citation type="submission" date="2018-01" db="EMBL/GenBank/DDBJ databases">
        <title>Denitrification phenotypes of diverse strains of Pseudomonas stutzeri.</title>
        <authorList>
            <person name="Milligan D.A."/>
            <person name="Bergaust L."/>
            <person name="Bakken L.R."/>
            <person name="Frostegard A."/>
        </authorList>
    </citation>
    <scope>NUCLEOTIDE SEQUENCE [LARGE SCALE GENOMIC DNA]</scope>
    <source>
        <strain evidence="2 3">ST27MN3</strain>
    </source>
</reference>
<sequence>MKLHHIVPVLIALLISSLVQGAETLTANNLPTRERLMTTERADEQHTRGWGLSAEEWARYRTLMRGPLGIYSPNLDPLTALGIEARSDQERRRYAELQVEAEAHRVEKLLAYQRAYDDAWQRLNTDMPRVILPDAGLAFSPVVPAAKGRLAVFVQDACPACDRAAQRLQAAGMEFDIYVVDSHADDARIRAWAQRIGIDPAKARSGQITLNHDSGRWQSLNLQGDLPAIVRKVGNQWQRQP</sequence>
<evidence type="ECO:0000313" key="2">
    <source>
        <dbReference type="EMBL" id="PNF83934.1"/>
    </source>
</evidence>
<evidence type="ECO:0000256" key="1">
    <source>
        <dbReference type="SAM" id="SignalP"/>
    </source>
</evidence>
<accession>A0ABX4VUS3</accession>
<dbReference type="InterPro" id="IPR022293">
    <property type="entry name" value="Integrating-conj_element"/>
</dbReference>
<dbReference type="EMBL" id="POUI01000004">
    <property type="protein sequence ID" value="PNF83934.1"/>
    <property type="molecule type" value="Genomic_DNA"/>
</dbReference>
<comment type="caution">
    <text evidence="2">The sequence shown here is derived from an EMBL/GenBank/DDBJ whole genome shotgun (WGS) entry which is preliminary data.</text>
</comment>
<keyword evidence="3" id="KW-1185">Reference proteome</keyword>
<organism evidence="2 3">
    <name type="scientific">Stutzerimonas decontaminans</name>
    <dbReference type="NCBI Taxonomy" id="3022791"/>
    <lineage>
        <taxon>Bacteria</taxon>
        <taxon>Pseudomonadati</taxon>
        <taxon>Pseudomonadota</taxon>
        <taxon>Gammaproteobacteria</taxon>
        <taxon>Pseudomonadales</taxon>
        <taxon>Pseudomonadaceae</taxon>
        <taxon>Stutzerimonas</taxon>
    </lineage>
</organism>
<evidence type="ECO:0000313" key="3">
    <source>
        <dbReference type="Proteomes" id="UP000236021"/>
    </source>
</evidence>
<proteinExistence type="predicted"/>
<keyword evidence="1" id="KW-0732">Signal</keyword>
<name>A0ABX4VUS3_9GAMM</name>
<feature type="signal peptide" evidence="1">
    <location>
        <begin position="1"/>
        <end position="21"/>
    </location>
</feature>
<protein>
    <submittedName>
        <fullName evidence="2">TIGR03759 family integrating conjugative element protein</fullName>
    </submittedName>
</protein>
<feature type="chain" id="PRO_5045933280" evidence="1">
    <location>
        <begin position="22"/>
        <end position="241"/>
    </location>
</feature>
<dbReference type="Proteomes" id="UP000236021">
    <property type="component" value="Unassembled WGS sequence"/>
</dbReference>
<dbReference type="InterPro" id="IPR036249">
    <property type="entry name" value="Thioredoxin-like_sf"/>
</dbReference>
<dbReference type="RefSeq" id="WP_102857153.1">
    <property type="nucleotide sequence ID" value="NZ_JAMOHT010000028.1"/>
</dbReference>